<dbReference type="PROSITE" id="PS50156">
    <property type="entry name" value="SSD"/>
    <property type="match status" value="1"/>
</dbReference>
<feature type="transmembrane region" description="Helical" evidence="7">
    <location>
        <begin position="276"/>
        <end position="295"/>
    </location>
</feature>
<keyword evidence="3" id="KW-1003">Cell membrane</keyword>
<feature type="transmembrane region" description="Helical" evidence="7">
    <location>
        <begin position="353"/>
        <end position="372"/>
    </location>
</feature>
<proteinExistence type="inferred from homology"/>
<evidence type="ECO:0000256" key="5">
    <source>
        <dbReference type="ARBA" id="ARBA00022989"/>
    </source>
</evidence>
<dbReference type="PRINTS" id="PR00702">
    <property type="entry name" value="ACRIFLAVINRP"/>
</dbReference>
<keyword evidence="6 7" id="KW-0472">Membrane</keyword>
<feature type="transmembrane region" description="Helical" evidence="7">
    <location>
        <begin position="755"/>
        <end position="773"/>
    </location>
</feature>
<comment type="similarity">
    <text evidence="2">Belongs to the resistance-nodulation-cell division (RND) (TC 2.A.6) family. MmpL subfamily.</text>
</comment>
<dbReference type="InterPro" id="IPR004869">
    <property type="entry name" value="MMPL_dom"/>
</dbReference>
<dbReference type="Pfam" id="PF03176">
    <property type="entry name" value="MMPL"/>
    <property type="match status" value="2"/>
</dbReference>
<protein>
    <submittedName>
        <fullName evidence="9">Integral membrane protein</fullName>
    </submittedName>
</protein>
<reference evidence="9 10" key="1">
    <citation type="submission" date="2017-05" db="EMBL/GenBank/DDBJ databases">
        <title>Genomic insights into alkan degradation activity of Oleiphilus messinensis.</title>
        <authorList>
            <person name="Kozyavkin S.A."/>
            <person name="Slesarev A.I."/>
            <person name="Golyshin P.N."/>
            <person name="Korzhenkov A."/>
            <person name="Golyshina O.N."/>
            <person name="Toshchakov S.V."/>
        </authorList>
    </citation>
    <scope>NUCLEOTIDE SEQUENCE [LARGE SCALE GENOMIC DNA]</scope>
    <source>
        <strain evidence="9 10">ME102</strain>
    </source>
</reference>
<dbReference type="KEGG" id="ome:OLMES_4669"/>
<keyword evidence="4 7" id="KW-0812">Transmembrane</keyword>
<evidence type="ECO:0000313" key="10">
    <source>
        <dbReference type="Proteomes" id="UP000196027"/>
    </source>
</evidence>
<dbReference type="InterPro" id="IPR000731">
    <property type="entry name" value="SSD"/>
</dbReference>
<feature type="transmembrane region" description="Helical" evidence="7">
    <location>
        <begin position="434"/>
        <end position="454"/>
    </location>
</feature>
<evidence type="ECO:0000256" key="2">
    <source>
        <dbReference type="ARBA" id="ARBA00010157"/>
    </source>
</evidence>
<dbReference type="Proteomes" id="UP000196027">
    <property type="component" value="Chromosome"/>
</dbReference>
<dbReference type="PANTHER" id="PTHR33406">
    <property type="entry name" value="MEMBRANE PROTEIN MJ1562-RELATED"/>
    <property type="match status" value="1"/>
</dbReference>
<evidence type="ECO:0000259" key="8">
    <source>
        <dbReference type="PROSITE" id="PS50156"/>
    </source>
</evidence>
<evidence type="ECO:0000256" key="4">
    <source>
        <dbReference type="ARBA" id="ARBA00022692"/>
    </source>
</evidence>
<evidence type="ECO:0000256" key="1">
    <source>
        <dbReference type="ARBA" id="ARBA00004651"/>
    </source>
</evidence>
<dbReference type="InterPro" id="IPR050545">
    <property type="entry name" value="Mycobact_MmpL"/>
</dbReference>
<feature type="transmembrane region" description="Helical" evidence="7">
    <location>
        <begin position="779"/>
        <end position="807"/>
    </location>
</feature>
<dbReference type="GO" id="GO:0005886">
    <property type="term" value="C:plasma membrane"/>
    <property type="evidence" value="ECO:0007669"/>
    <property type="project" value="UniProtKB-SubCell"/>
</dbReference>
<feature type="transmembrane region" description="Helical" evidence="7">
    <location>
        <begin position="307"/>
        <end position="324"/>
    </location>
</feature>
<name>A0A1Y0IH03_9GAMM</name>
<evidence type="ECO:0000256" key="3">
    <source>
        <dbReference type="ARBA" id="ARBA00022475"/>
    </source>
</evidence>
<gene>
    <name evidence="9" type="ORF">OLMES_4669</name>
</gene>
<comment type="subcellular location">
    <subcellularLocation>
        <location evidence="1">Cell membrane</location>
        <topology evidence="1">Multi-pass membrane protein</topology>
    </subcellularLocation>
</comment>
<evidence type="ECO:0000313" key="9">
    <source>
        <dbReference type="EMBL" id="ARU58664.1"/>
    </source>
</evidence>
<dbReference type="EMBL" id="CP021425">
    <property type="protein sequence ID" value="ARU58664.1"/>
    <property type="molecule type" value="Genomic_DNA"/>
</dbReference>
<dbReference type="SUPFAM" id="SSF82866">
    <property type="entry name" value="Multidrug efflux transporter AcrB transmembrane domain"/>
    <property type="match status" value="2"/>
</dbReference>
<feature type="transmembrane region" description="Helical" evidence="7">
    <location>
        <begin position="250"/>
        <end position="269"/>
    </location>
</feature>
<feature type="domain" description="SSD" evidence="8">
    <location>
        <begin position="679"/>
        <end position="806"/>
    </location>
</feature>
<evidence type="ECO:0000256" key="7">
    <source>
        <dbReference type="SAM" id="Phobius"/>
    </source>
</evidence>
<feature type="transmembrane region" description="Helical" evidence="7">
    <location>
        <begin position="656"/>
        <end position="674"/>
    </location>
</feature>
<keyword evidence="5 7" id="KW-1133">Transmembrane helix</keyword>
<sequence>MLTHPLLTLGLVLVLAVLAGLRLDHFRLDASADSLVLEKDRSLDFYRQIRAKFESSDDFLVITFTPHESLFSPSSIEALRSLRDDIEQVEWVGSTNSILNVPLLHSPDLSLDNLESHIKTLDRDDVELSEAREALLSNPLYINLLISEDAGTTAIQVNLPTDPQFYTLLKERDQLRDRAREGVLSDAEQLEYEQVANQFEAVSVKLAMQQEQVVEDIRAIMARYRDVARLHLGGVPMIVSDMIDYVESDLATFGLGVLIFILLTLLLIFRKWQWVILPSVCCLTTVWLISGYLGWMNWPITVISSNFISLLLIMTLSITIHIIVRFREFQQTLPDADTKALMLNTVQAMAKPCLYMALTTIVAFGSLTISGIRPVIDFGWMMTLGIGVAFVVAFLVLPALIVVLPRAKAVSLAESGKPLTAYVARFTELHGRKVMVFSLVLAVLCVIGVTRLTVENRFIDYFKSSTEIYQGMVVIDNKIGGTTPLDVIIDDVRTASDVPVDPFLDDCFEEDCAGEEVDRNTWYTYQKMEQLEQTHDYLESLPETGKVLSIATLLKLTQQVNQGEKLDALQLAFLPTVFPEALRGILLDPYLSDEAAQARFNIRLIESSPNLNRDALMKEIKTHLVEKIGFQPEQIHFTGMAVLYNNMLQSLFDSQIKTLGAVFLAITIMFLVLFRSLSLALIGMAPNLLAAGTVLGLMGWLEIPLDMMTITVASITVGIAVDNTIHYIHRFRTEFERDQNYLATMHRCHASIGRAMFYTSLTIIIGFSILILSNFIPTIYFGLFTGMAMLVALLGALTLLPQMLVWFKPLGNR</sequence>
<feature type="transmembrane region" description="Helical" evidence="7">
    <location>
        <begin position="707"/>
        <end position="728"/>
    </location>
</feature>
<dbReference type="InterPro" id="IPR001036">
    <property type="entry name" value="Acrflvin-R"/>
</dbReference>
<dbReference type="AlphaFoldDB" id="A0A1Y0IH03"/>
<evidence type="ECO:0000256" key="6">
    <source>
        <dbReference type="ARBA" id="ARBA00023136"/>
    </source>
</evidence>
<dbReference type="GO" id="GO:0022857">
    <property type="term" value="F:transmembrane transporter activity"/>
    <property type="evidence" value="ECO:0007669"/>
    <property type="project" value="InterPro"/>
</dbReference>
<organism evidence="9 10">
    <name type="scientific">Oleiphilus messinensis</name>
    <dbReference type="NCBI Taxonomy" id="141451"/>
    <lineage>
        <taxon>Bacteria</taxon>
        <taxon>Pseudomonadati</taxon>
        <taxon>Pseudomonadota</taxon>
        <taxon>Gammaproteobacteria</taxon>
        <taxon>Oceanospirillales</taxon>
        <taxon>Oleiphilaceae</taxon>
        <taxon>Oleiphilus</taxon>
    </lineage>
</organism>
<feature type="transmembrane region" description="Helical" evidence="7">
    <location>
        <begin position="378"/>
        <end position="404"/>
    </location>
</feature>
<dbReference type="PANTHER" id="PTHR33406:SF6">
    <property type="entry name" value="MEMBRANE PROTEIN YDGH-RELATED"/>
    <property type="match status" value="1"/>
</dbReference>
<dbReference type="Gene3D" id="1.20.1640.10">
    <property type="entry name" value="Multidrug efflux transporter AcrB transmembrane domain"/>
    <property type="match status" value="2"/>
</dbReference>
<accession>A0A1Y0IH03</accession>
<feature type="transmembrane region" description="Helical" evidence="7">
    <location>
        <begin position="681"/>
        <end position="701"/>
    </location>
</feature>
<keyword evidence="10" id="KW-1185">Reference proteome</keyword>